<feature type="region of interest" description="Disordered" evidence="1">
    <location>
        <begin position="342"/>
        <end position="435"/>
    </location>
</feature>
<evidence type="ECO:0000256" key="1">
    <source>
        <dbReference type="SAM" id="MobiDB-lite"/>
    </source>
</evidence>
<feature type="transmembrane region" description="Helical" evidence="2">
    <location>
        <begin position="250"/>
        <end position="271"/>
    </location>
</feature>
<keyword evidence="2" id="KW-0472">Membrane</keyword>
<dbReference type="AlphaFoldDB" id="A0A4R0RB44"/>
<feature type="region of interest" description="Disordered" evidence="1">
    <location>
        <begin position="277"/>
        <end position="296"/>
    </location>
</feature>
<reference evidence="3 4" key="1">
    <citation type="submission" date="2018-11" db="EMBL/GenBank/DDBJ databases">
        <title>Genome assembly of Steccherinum ochraceum LE-BIN_3174, the white-rot fungus of the Steccherinaceae family (The Residual Polyporoid clade, Polyporales, Basidiomycota).</title>
        <authorList>
            <person name="Fedorova T.V."/>
            <person name="Glazunova O.A."/>
            <person name="Landesman E.O."/>
            <person name="Moiseenko K.V."/>
            <person name="Psurtseva N.V."/>
            <person name="Savinova O.S."/>
            <person name="Shakhova N.V."/>
            <person name="Tyazhelova T.V."/>
            <person name="Vasina D.V."/>
        </authorList>
    </citation>
    <scope>NUCLEOTIDE SEQUENCE [LARGE SCALE GENOMIC DNA]</scope>
    <source>
        <strain evidence="3 4">LE-BIN_3174</strain>
    </source>
</reference>
<name>A0A4R0RB44_9APHY</name>
<dbReference type="OrthoDB" id="2757989at2759"/>
<feature type="compositionally biased region" description="Polar residues" evidence="1">
    <location>
        <begin position="381"/>
        <end position="393"/>
    </location>
</feature>
<feature type="compositionally biased region" description="Gly residues" evidence="1">
    <location>
        <begin position="359"/>
        <end position="368"/>
    </location>
</feature>
<evidence type="ECO:0000313" key="4">
    <source>
        <dbReference type="Proteomes" id="UP000292702"/>
    </source>
</evidence>
<dbReference type="EMBL" id="RWJN01000269">
    <property type="protein sequence ID" value="TCD63873.1"/>
    <property type="molecule type" value="Genomic_DNA"/>
</dbReference>
<dbReference type="STRING" id="92696.A0A4R0RB44"/>
<feature type="compositionally biased region" description="Low complexity" evidence="1">
    <location>
        <begin position="167"/>
        <end position="180"/>
    </location>
</feature>
<sequence length="516" mass="53133">MSRYNDTAIILDDQDSGITYSGNWQHIPPLSSDTEEYKGTKSGAGPAGFTATFKFTGTAVDVYGSQGSVDVYGVPSTTYTVDGVLMATYHQPVIDPGFYTTNTLFFRSAPLTPGSHELVIKTTNGTSPNVYWLDYIIYSPYNFVTTANTTAQTGPPPPSSQGTVHPTSSSSSSSTALSSTGTSLALGTTLSQPLPSSASANASAASSSLSAENGAAEPANATGASASPSVSEPSAIAAVSGASRTPAGPIIGGVLGGTVLLSLLVLLSILYRRRQRQKRESMGDSVFPPSEPQMRQTGGGYVLPSNDTFDVTSESGAYSGYISEHGNAGRVSDPLGYTNAASGYGDPFTDPDGTTNGVAPGGFNGFGGTRPNPNRTFPVPNMTTPSAPNSVESSGHLPPAVPSTGEPSPNGRQRHIAVSPTPNSPPPSPSGYSEQHLSVGILPSVDTTTAEFPSKSRYSTIPSSVVMPSAALVAMRSPQQQAELDQAGPLVFNHADSGVRFRGTTVVDIPPAYSSV</sequence>
<feature type="region of interest" description="Disordered" evidence="1">
    <location>
        <begin position="209"/>
        <end position="229"/>
    </location>
</feature>
<evidence type="ECO:0000256" key="2">
    <source>
        <dbReference type="SAM" id="Phobius"/>
    </source>
</evidence>
<keyword evidence="4" id="KW-1185">Reference proteome</keyword>
<proteinExistence type="predicted"/>
<keyword evidence="2" id="KW-0812">Transmembrane</keyword>
<feature type="region of interest" description="Disordered" evidence="1">
    <location>
        <begin position="149"/>
        <end position="180"/>
    </location>
</feature>
<accession>A0A4R0RB44</accession>
<organism evidence="3 4">
    <name type="scientific">Steccherinum ochraceum</name>
    <dbReference type="NCBI Taxonomy" id="92696"/>
    <lineage>
        <taxon>Eukaryota</taxon>
        <taxon>Fungi</taxon>
        <taxon>Dikarya</taxon>
        <taxon>Basidiomycota</taxon>
        <taxon>Agaricomycotina</taxon>
        <taxon>Agaricomycetes</taxon>
        <taxon>Polyporales</taxon>
        <taxon>Steccherinaceae</taxon>
        <taxon>Steccherinum</taxon>
    </lineage>
</organism>
<protein>
    <submittedName>
        <fullName evidence="3">Uncharacterized protein</fullName>
    </submittedName>
</protein>
<dbReference type="Proteomes" id="UP000292702">
    <property type="component" value="Unassembled WGS sequence"/>
</dbReference>
<comment type="caution">
    <text evidence="3">The sequence shown here is derived from an EMBL/GenBank/DDBJ whole genome shotgun (WGS) entry which is preliminary data.</text>
</comment>
<evidence type="ECO:0000313" key="3">
    <source>
        <dbReference type="EMBL" id="TCD63873.1"/>
    </source>
</evidence>
<gene>
    <name evidence="3" type="ORF">EIP91_004813</name>
</gene>
<dbReference type="Gene3D" id="2.60.120.260">
    <property type="entry name" value="Galactose-binding domain-like"/>
    <property type="match status" value="1"/>
</dbReference>
<keyword evidence="2" id="KW-1133">Transmembrane helix</keyword>